<organism evidence="1">
    <name type="scientific">mine drainage metagenome</name>
    <dbReference type="NCBI Taxonomy" id="410659"/>
    <lineage>
        <taxon>unclassified sequences</taxon>
        <taxon>metagenomes</taxon>
        <taxon>ecological metagenomes</taxon>
    </lineage>
</organism>
<gene>
    <name evidence="1" type="ORF">CARN1_2437</name>
</gene>
<proteinExistence type="predicted"/>
<evidence type="ECO:0000313" key="1">
    <source>
        <dbReference type="EMBL" id="CBH76571.1"/>
    </source>
</evidence>
<accession>E6PJC8</accession>
<reference evidence="1" key="1">
    <citation type="submission" date="2009-10" db="EMBL/GenBank/DDBJ databases">
        <title>Diversity of trophic interactions inside an arsenic-rich microbial ecosystem.</title>
        <authorList>
            <person name="Bertin P.N."/>
            <person name="Heinrich-Salmeron A."/>
            <person name="Pelletier E."/>
            <person name="Goulhen-Chollet F."/>
            <person name="Arsene-Ploetze F."/>
            <person name="Gallien S."/>
            <person name="Calteau A."/>
            <person name="Vallenet D."/>
            <person name="Casiot C."/>
            <person name="Chane-Woon-Ming B."/>
            <person name="Giloteaux L."/>
            <person name="Barakat M."/>
            <person name="Bonnefoy V."/>
            <person name="Bruneel O."/>
            <person name="Chandler M."/>
            <person name="Cleiss J."/>
            <person name="Duran R."/>
            <person name="Elbaz-Poulichet F."/>
            <person name="Fonknechten N."/>
            <person name="Lauga B."/>
            <person name="Mornico D."/>
            <person name="Ortet P."/>
            <person name="Schaeffer C."/>
            <person name="Siguier P."/>
            <person name="Alexander Thil Smith A."/>
            <person name="Van Dorsselaer A."/>
            <person name="Weissenbach J."/>
            <person name="Medigue C."/>
            <person name="Le Paslier D."/>
        </authorList>
    </citation>
    <scope>NUCLEOTIDE SEQUENCE</scope>
</reference>
<dbReference type="EMBL" id="CABL01000020">
    <property type="protein sequence ID" value="CBH76571.1"/>
    <property type="molecule type" value="Genomic_DNA"/>
</dbReference>
<name>E6PJC8_9ZZZZ</name>
<protein>
    <submittedName>
        <fullName evidence="1">Uncharacterized protein</fullName>
    </submittedName>
</protein>
<sequence>MRAKVTGGLPLFRYLVDFSPEHCDAQGFIMTHV</sequence>
<comment type="caution">
    <text evidence="1">The sequence shown here is derived from an EMBL/GenBank/DDBJ whole genome shotgun (WGS) entry which is preliminary data.</text>
</comment>
<dbReference type="AlphaFoldDB" id="E6PJC8"/>